<dbReference type="Proteomes" id="UP001279734">
    <property type="component" value="Unassembled WGS sequence"/>
</dbReference>
<gene>
    <name evidence="2" type="ORF">Nepgr_020270</name>
</gene>
<evidence type="ECO:0000313" key="3">
    <source>
        <dbReference type="Proteomes" id="UP001279734"/>
    </source>
</evidence>
<protein>
    <submittedName>
        <fullName evidence="2">Uncharacterized protein</fullName>
    </submittedName>
</protein>
<evidence type="ECO:0000256" key="1">
    <source>
        <dbReference type="SAM" id="MobiDB-lite"/>
    </source>
</evidence>
<organism evidence="2 3">
    <name type="scientific">Nepenthes gracilis</name>
    <name type="common">Slender pitcher plant</name>
    <dbReference type="NCBI Taxonomy" id="150966"/>
    <lineage>
        <taxon>Eukaryota</taxon>
        <taxon>Viridiplantae</taxon>
        <taxon>Streptophyta</taxon>
        <taxon>Embryophyta</taxon>
        <taxon>Tracheophyta</taxon>
        <taxon>Spermatophyta</taxon>
        <taxon>Magnoliopsida</taxon>
        <taxon>eudicotyledons</taxon>
        <taxon>Gunneridae</taxon>
        <taxon>Pentapetalae</taxon>
        <taxon>Caryophyllales</taxon>
        <taxon>Nepenthaceae</taxon>
        <taxon>Nepenthes</taxon>
    </lineage>
</organism>
<dbReference type="EMBL" id="BSYO01000019">
    <property type="protein sequence ID" value="GMH18429.1"/>
    <property type="molecule type" value="Genomic_DNA"/>
</dbReference>
<comment type="caution">
    <text evidence="2">The sequence shown here is derived from an EMBL/GenBank/DDBJ whole genome shotgun (WGS) entry which is preliminary data.</text>
</comment>
<feature type="region of interest" description="Disordered" evidence="1">
    <location>
        <begin position="1"/>
        <end position="32"/>
    </location>
</feature>
<proteinExistence type="predicted"/>
<feature type="compositionally biased region" description="Basic and acidic residues" evidence="1">
    <location>
        <begin position="86"/>
        <end position="103"/>
    </location>
</feature>
<evidence type="ECO:0000313" key="2">
    <source>
        <dbReference type="EMBL" id="GMH18429.1"/>
    </source>
</evidence>
<reference evidence="2" key="1">
    <citation type="submission" date="2023-05" db="EMBL/GenBank/DDBJ databases">
        <title>Nepenthes gracilis genome sequencing.</title>
        <authorList>
            <person name="Fukushima K."/>
        </authorList>
    </citation>
    <scope>NUCLEOTIDE SEQUENCE</scope>
    <source>
        <strain evidence="2">SING2019-196</strain>
    </source>
</reference>
<dbReference type="AlphaFoldDB" id="A0AAD3SWN4"/>
<sequence length="219" mass="24623">MVNTRAQASAPAMEVVAQSEDPPVRNQVNDRLEPGVHRLGADVGDIKLVLRPLCENTRTLWPGAAPPASQASASKKARRRAAARRRREDSPERRNPRDSHGNERPTTAGSNSARATQAESCHLRRARLHLQDPTELRDVINVRRGTTDPSMEEKVKVLWDILHKEKPTPSSADLRRLPFAMDLRTQLLPNKFKMPVLEGYDGNKDPMDHLNCFRTHLSL</sequence>
<accession>A0AAD3SWN4</accession>
<keyword evidence="3" id="KW-1185">Reference proteome</keyword>
<feature type="compositionally biased region" description="Polar residues" evidence="1">
    <location>
        <begin position="104"/>
        <end position="119"/>
    </location>
</feature>
<feature type="compositionally biased region" description="Basic residues" evidence="1">
    <location>
        <begin position="75"/>
        <end position="85"/>
    </location>
</feature>
<feature type="region of interest" description="Disordered" evidence="1">
    <location>
        <begin position="58"/>
        <end position="119"/>
    </location>
</feature>
<name>A0AAD3SWN4_NEPGR</name>